<dbReference type="Proteomes" id="UP000199759">
    <property type="component" value="Unassembled WGS sequence"/>
</dbReference>
<evidence type="ECO:0000313" key="3">
    <source>
        <dbReference type="Proteomes" id="UP000199759"/>
    </source>
</evidence>
<sequence length="272" mass="29954">MSEAASGAGFVFLGGCPRSGLTVMRRLLAGHSRIHCGPDTGLPVAIAMQWENFTTQLGDLHRDDFGLEAEQVRANMAELLTGLIGEPIHGRPGHRLVEKTSLNILAFERLGRLLPEARFVHIVRDGRDVAASLLKRDWRGPDTRPFAHVSQPAAALKYWNDLTGIGLQAETALGPGRVLRLRYEDVVKKPKRSMTALLRFLGLEYEPATLNYAGNPIEWIGLERESLPLLDAPVCIDRIGAGRELDGLMNEAGRERLRALGYRAAAASRTRH</sequence>
<dbReference type="PANTHER" id="PTHR12788">
    <property type="entry name" value="PROTEIN-TYROSINE SULFOTRANSFERASE 2"/>
    <property type="match status" value="1"/>
</dbReference>
<dbReference type="AlphaFoldDB" id="A0A1G9T8B0"/>
<name>A0A1G9T8B0_9PROT</name>
<protein>
    <submittedName>
        <fullName evidence="2">Sulfotransferase family protein</fullName>
    </submittedName>
</protein>
<gene>
    <name evidence="2" type="ORF">SAMN04488568_11166</name>
</gene>
<organism evidence="2 3">
    <name type="scientific">Maricaulis salignorans</name>
    <dbReference type="NCBI Taxonomy" id="144026"/>
    <lineage>
        <taxon>Bacteria</taxon>
        <taxon>Pseudomonadati</taxon>
        <taxon>Pseudomonadota</taxon>
        <taxon>Alphaproteobacteria</taxon>
        <taxon>Maricaulales</taxon>
        <taxon>Maricaulaceae</taxon>
        <taxon>Maricaulis</taxon>
    </lineage>
</organism>
<dbReference type="GO" id="GO:0008476">
    <property type="term" value="F:protein-tyrosine sulfotransferase activity"/>
    <property type="evidence" value="ECO:0007669"/>
    <property type="project" value="InterPro"/>
</dbReference>
<dbReference type="SUPFAM" id="SSF52540">
    <property type="entry name" value="P-loop containing nucleoside triphosphate hydrolases"/>
    <property type="match status" value="1"/>
</dbReference>
<dbReference type="PANTHER" id="PTHR12788:SF10">
    <property type="entry name" value="PROTEIN-TYROSINE SULFOTRANSFERASE"/>
    <property type="match status" value="1"/>
</dbReference>
<dbReference type="EMBL" id="FNHG01000011">
    <property type="protein sequence ID" value="SDM43852.1"/>
    <property type="molecule type" value="Genomic_DNA"/>
</dbReference>
<reference evidence="2 3" key="1">
    <citation type="submission" date="2016-10" db="EMBL/GenBank/DDBJ databases">
        <authorList>
            <person name="de Groot N.N."/>
        </authorList>
    </citation>
    <scope>NUCLEOTIDE SEQUENCE [LARGE SCALE GENOMIC DNA]</scope>
    <source>
        <strain evidence="2 3">DSM 16077</strain>
    </source>
</reference>
<keyword evidence="1 2" id="KW-0808">Transferase</keyword>
<accession>A0A1G9T8B0</accession>
<dbReference type="RefSeq" id="WP_091770204.1">
    <property type="nucleotide sequence ID" value="NZ_FNHG01000011.1"/>
</dbReference>
<dbReference type="Pfam" id="PF13469">
    <property type="entry name" value="Sulfotransfer_3"/>
    <property type="match status" value="1"/>
</dbReference>
<dbReference type="Gene3D" id="3.40.50.300">
    <property type="entry name" value="P-loop containing nucleotide triphosphate hydrolases"/>
    <property type="match status" value="1"/>
</dbReference>
<evidence type="ECO:0000256" key="1">
    <source>
        <dbReference type="ARBA" id="ARBA00022679"/>
    </source>
</evidence>
<dbReference type="STRING" id="144026.SAMN04488568_11166"/>
<dbReference type="InterPro" id="IPR026634">
    <property type="entry name" value="TPST-like"/>
</dbReference>
<evidence type="ECO:0000313" key="2">
    <source>
        <dbReference type="EMBL" id="SDM43852.1"/>
    </source>
</evidence>
<proteinExistence type="predicted"/>
<dbReference type="InterPro" id="IPR027417">
    <property type="entry name" value="P-loop_NTPase"/>
</dbReference>
<keyword evidence="3" id="KW-1185">Reference proteome</keyword>